<keyword evidence="7" id="KW-1185">Reference proteome</keyword>
<sequence length="1139" mass="124841">MAEVPLSASNVVAALNASISTDAAMRGMAVQQLQRWEAAPGYALMLLEIYLDASTDSQSKFLAITMCKNTVGRNWQPRSSHSISQQERDQFKRRLVEVLCNTDPSRIQHLAEFILLLRKVCRSEFPAKWPEMVNWATSSVRSLAANIAGIPRDQALGLLRIVHGVVKEQQTKKLLSARKQTFEIAPHILEGLLPVWQHFSGATSDWELCRVVDGTTLILLCIGFQKLYLVPSGLNIVSSVFQRLMLVVNEYPKSFKDPYYEKDLKTLLKWFAQIVHTHPLALADCGVDKMLTVILAPGSGWINKKDMPDFFDRYLINIVQYCMNCTAYRKGISNVTASQAEDEQVRQKLISTLHPQFMSYITNSGGLGSAIVEPVINAGLCVDEQNLRDWFEDPDEYLTGPPCVATDLRLATEACLLAAQQDPFTEALAEYVAAAANGLVQSLAQLANAFSAADAVRCDAVVSLLNLYHTILRKIGENETDPNKRYASVIVDRIAVPILQLPPTQPYVVLLKYRIMMLLRTWAGELATSQRVEVAVGAMGRCLESNQEHPGVRFQAVLSLRSLFDRDPEHPVWVSNGLLRGIIGRAMDMLGSSGGVNVPEAQWRLLTAVTSFVNESELSDALQMPLLQKLVDLWRSPSTDELVKFALLDLVKGLLANYYSASTYSIGKELKTYPAVIECSLTIAMDASGLAPNQPPYPSSTGSSPTCSPLRVGRSQPNPPPPSPVNQATITGALSATQGACSTIKEAGLALLVSVLRAVRGEDQVSHVLPLFSQCLTRFSPEIVESPELNEVDIDLITEFVALHLLPDYNPNAAEAVKSNPRQQFSPQGAEALSHHSEAIARGIKQHLQHRIDLYSQDPTMNAPKAADDRLADKVFRLVRMLLVVDGRLVDQIVFPLYQHFITFFPADRSSSRSSSAPLYPFREEPLLMTFATAMAHHPQKFLALAASGGLESVAVGAQKIMGLMPLGERGSTSPSRRSYLLPSVNQRCLVLAVPLMLLSAVADSRVLGADAKGLWVSLWNQLDCLVDQVEASQAKAGGSSGVSGLLTSTLRELRSKVPSHAKMPYPYRVSACMIASSLPPDVLHAQDQDMLEWLLKVAVRVVTTFDQRLGNGAGQALLSFIESDRLTQVVGQVASSST</sequence>
<dbReference type="GO" id="GO:0006606">
    <property type="term" value="P:protein import into nucleus"/>
    <property type="evidence" value="ECO:0007669"/>
    <property type="project" value="TreeGrafter"/>
</dbReference>
<feature type="domain" description="Importin N-terminal" evidence="5">
    <location>
        <begin position="29"/>
        <end position="101"/>
    </location>
</feature>
<dbReference type="GO" id="GO:0005635">
    <property type="term" value="C:nuclear envelope"/>
    <property type="evidence" value="ECO:0007669"/>
    <property type="project" value="TreeGrafter"/>
</dbReference>
<keyword evidence="2" id="KW-0813">Transport</keyword>
<evidence type="ECO:0000256" key="4">
    <source>
        <dbReference type="SAM" id="MobiDB-lite"/>
    </source>
</evidence>
<evidence type="ECO:0000256" key="3">
    <source>
        <dbReference type="ARBA" id="ARBA00023242"/>
    </source>
</evidence>
<evidence type="ECO:0000313" key="7">
    <source>
        <dbReference type="Proteomes" id="UP000591131"/>
    </source>
</evidence>
<evidence type="ECO:0000256" key="2">
    <source>
        <dbReference type="ARBA" id="ARBA00022448"/>
    </source>
</evidence>
<dbReference type="Gene3D" id="1.25.10.10">
    <property type="entry name" value="Leucine-rich Repeat Variant"/>
    <property type="match status" value="1"/>
</dbReference>
<feature type="region of interest" description="Disordered" evidence="4">
    <location>
        <begin position="692"/>
        <end position="726"/>
    </location>
</feature>
<evidence type="ECO:0000313" key="6">
    <source>
        <dbReference type="EMBL" id="KAF4677586.1"/>
    </source>
</evidence>
<comment type="subcellular location">
    <subcellularLocation>
        <location evidence="1">Nucleus</location>
    </subcellularLocation>
</comment>
<dbReference type="EMBL" id="JAAPAO010000011">
    <property type="protein sequence ID" value="KAF4677586.1"/>
    <property type="molecule type" value="Genomic_DNA"/>
</dbReference>
<proteinExistence type="predicted"/>
<dbReference type="InterPro" id="IPR011989">
    <property type="entry name" value="ARM-like"/>
</dbReference>
<protein>
    <recommendedName>
        <fullName evidence="5">Importin N-terminal domain-containing protein</fullName>
    </recommendedName>
</protein>
<dbReference type="PROSITE" id="PS50166">
    <property type="entry name" value="IMPORTIN_B_NT"/>
    <property type="match status" value="1"/>
</dbReference>
<accession>A0A7J6N1H8</accession>
<feature type="compositionally biased region" description="Low complexity" evidence="4">
    <location>
        <begin position="699"/>
        <end position="716"/>
    </location>
</feature>
<comment type="caution">
    <text evidence="6">The sequence shown here is derived from an EMBL/GenBank/DDBJ whole genome shotgun (WGS) entry which is preliminary data.</text>
</comment>
<evidence type="ECO:0000256" key="1">
    <source>
        <dbReference type="ARBA" id="ARBA00004123"/>
    </source>
</evidence>
<dbReference type="InterPro" id="IPR001494">
    <property type="entry name" value="Importin-beta_N"/>
</dbReference>
<organism evidence="6 7">
    <name type="scientific">Perkinsus chesapeaki</name>
    <name type="common">Clam parasite</name>
    <name type="synonym">Perkinsus andrewsi</name>
    <dbReference type="NCBI Taxonomy" id="330153"/>
    <lineage>
        <taxon>Eukaryota</taxon>
        <taxon>Sar</taxon>
        <taxon>Alveolata</taxon>
        <taxon>Perkinsozoa</taxon>
        <taxon>Perkinsea</taxon>
        <taxon>Perkinsida</taxon>
        <taxon>Perkinsidae</taxon>
        <taxon>Perkinsus</taxon>
    </lineage>
</organism>
<dbReference type="Pfam" id="PF03810">
    <property type="entry name" value="IBN_N"/>
    <property type="match status" value="1"/>
</dbReference>
<name>A0A7J6N1H8_PERCH</name>
<dbReference type="GO" id="GO:0005829">
    <property type="term" value="C:cytosol"/>
    <property type="evidence" value="ECO:0007669"/>
    <property type="project" value="TreeGrafter"/>
</dbReference>
<dbReference type="OrthoDB" id="361693at2759"/>
<gene>
    <name evidence="6" type="ORF">FOL47_000541</name>
</gene>
<evidence type="ECO:0000259" key="5">
    <source>
        <dbReference type="PROSITE" id="PS50166"/>
    </source>
</evidence>
<dbReference type="SMART" id="SM00913">
    <property type="entry name" value="IBN_N"/>
    <property type="match status" value="1"/>
</dbReference>
<reference evidence="6 7" key="1">
    <citation type="submission" date="2020-04" db="EMBL/GenBank/DDBJ databases">
        <title>Perkinsus chesapeaki whole genome sequence.</title>
        <authorList>
            <person name="Bogema D.R."/>
        </authorList>
    </citation>
    <scope>NUCLEOTIDE SEQUENCE [LARGE SCALE GENOMIC DNA]</scope>
    <source>
        <strain evidence="6">ATCC PRA-425</strain>
    </source>
</reference>
<dbReference type="InterPro" id="IPR016024">
    <property type="entry name" value="ARM-type_fold"/>
</dbReference>
<keyword evidence="3" id="KW-0539">Nucleus</keyword>
<dbReference type="GO" id="GO:0031267">
    <property type="term" value="F:small GTPase binding"/>
    <property type="evidence" value="ECO:0007669"/>
    <property type="project" value="InterPro"/>
</dbReference>
<dbReference type="PANTHER" id="PTHR10997">
    <property type="entry name" value="IMPORTIN-7, 8, 11"/>
    <property type="match status" value="1"/>
</dbReference>
<dbReference type="Proteomes" id="UP000591131">
    <property type="component" value="Unassembled WGS sequence"/>
</dbReference>
<dbReference type="SUPFAM" id="SSF48371">
    <property type="entry name" value="ARM repeat"/>
    <property type="match status" value="1"/>
</dbReference>
<dbReference type="PANTHER" id="PTHR10997:SF7">
    <property type="entry name" value="IMPORTIN-11"/>
    <property type="match status" value="1"/>
</dbReference>
<dbReference type="AlphaFoldDB" id="A0A7J6N1H8"/>